<keyword evidence="1" id="KW-0472">Membrane</keyword>
<organism evidence="2 3">
    <name type="scientific">Flavobacterium urocaniciphilum</name>
    <dbReference type="NCBI Taxonomy" id="1299341"/>
    <lineage>
        <taxon>Bacteria</taxon>
        <taxon>Pseudomonadati</taxon>
        <taxon>Bacteroidota</taxon>
        <taxon>Flavobacteriia</taxon>
        <taxon>Flavobacteriales</taxon>
        <taxon>Flavobacteriaceae</taxon>
        <taxon>Flavobacterium</taxon>
    </lineage>
</organism>
<feature type="transmembrane region" description="Helical" evidence="1">
    <location>
        <begin position="45"/>
        <end position="66"/>
    </location>
</feature>
<feature type="transmembrane region" description="Helical" evidence="1">
    <location>
        <begin position="171"/>
        <end position="198"/>
    </location>
</feature>
<dbReference type="EMBL" id="FOEI01000003">
    <property type="protein sequence ID" value="SEP91510.1"/>
    <property type="molecule type" value="Genomic_DNA"/>
</dbReference>
<evidence type="ECO:0000313" key="2">
    <source>
        <dbReference type="EMBL" id="SEP91510.1"/>
    </source>
</evidence>
<feature type="transmembrane region" description="Helical" evidence="1">
    <location>
        <begin position="210"/>
        <end position="228"/>
    </location>
</feature>
<protein>
    <recommendedName>
        <fullName evidence="4">O-Antigen ligase</fullName>
    </recommendedName>
</protein>
<dbReference type="AlphaFoldDB" id="A0A1H9BRC8"/>
<keyword evidence="3" id="KW-1185">Reference proteome</keyword>
<proteinExistence type="predicted"/>
<feature type="transmembrane region" description="Helical" evidence="1">
    <location>
        <begin position="102"/>
        <end position="126"/>
    </location>
</feature>
<feature type="transmembrane region" description="Helical" evidence="1">
    <location>
        <begin position="363"/>
        <end position="383"/>
    </location>
</feature>
<feature type="transmembrane region" description="Helical" evidence="1">
    <location>
        <begin position="6"/>
        <end position="33"/>
    </location>
</feature>
<name>A0A1H9BRC8_9FLAO</name>
<gene>
    <name evidence="2" type="ORF">SAMN05444005_103166</name>
</gene>
<feature type="transmembrane region" description="Helical" evidence="1">
    <location>
        <begin position="146"/>
        <end position="164"/>
    </location>
</feature>
<dbReference type="Proteomes" id="UP000198648">
    <property type="component" value="Unassembled WGS sequence"/>
</dbReference>
<dbReference type="RefSeq" id="WP_091467289.1">
    <property type="nucleotide sequence ID" value="NZ_FOEI01000003.1"/>
</dbReference>
<evidence type="ECO:0000313" key="3">
    <source>
        <dbReference type="Proteomes" id="UP000198648"/>
    </source>
</evidence>
<reference evidence="2 3" key="1">
    <citation type="submission" date="2016-10" db="EMBL/GenBank/DDBJ databases">
        <authorList>
            <person name="de Groot N.N."/>
        </authorList>
    </citation>
    <scope>NUCLEOTIDE SEQUENCE [LARGE SCALE GENOMIC DNA]</scope>
    <source>
        <strain evidence="2 3">DSM 27078</strain>
    </source>
</reference>
<sequence>MKFKPAYLLYILCLVILLFNNYELTFVVWSLTAFITIRSSFSKNFFYIISCYFVILIISFLTELFFYDNAIFNKIRDVTYLLKPIIGLVIGYNFAKKYANNALIYIINCGVFLSIIHLIIIFYSILAHKTLSVSAIRHYAGYFNDFEPYVFVLLLFSVKFSIDIPKKKRLLYLLIVGTSILCYLSRTNFLQILILILAVKGFFNLNVRSVKVISFTILLTLVSYAIIYNSNPKRKGTFTDEFLYKVKIIPIEAFKTKINKEDWKDFNDNFRSFENIRTVNQIYYKGTQAIISGNGLGSTVDIGRLMVTNDGTKVRYYPYLHNAFSTILLKSGLLGIFIYLLSIYFISRKIESDNIQINNLNKLLLGSGIFLLMSSWVFMGFYLKLDSKSILVGLLLGYREYLYKKENLIG</sequence>
<evidence type="ECO:0000256" key="1">
    <source>
        <dbReference type="SAM" id="Phobius"/>
    </source>
</evidence>
<evidence type="ECO:0008006" key="4">
    <source>
        <dbReference type="Google" id="ProtNLM"/>
    </source>
</evidence>
<dbReference type="OrthoDB" id="787277at2"/>
<feature type="transmembrane region" description="Helical" evidence="1">
    <location>
        <begin position="327"/>
        <end position="347"/>
    </location>
</feature>
<keyword evidence="1" id="KW-0812">Transmembrane</keyword>
<dbReference type="STRING" id="1299341.SAMN05444005_103166"/>
<keyword evidence="1" id="KW-1133">Transmembrane helix</keyword>
<accession>A0A1H9BRC8</accession>